<dbReference type="Pfam" id="PF00012">
    <property type="entry name" value="HSP70"/>
    <property type="match status" value="1"/>
</dbReference>
<dbReference type="GO" id="GO:0005524">
    <property type="term" value="F:ATP binding"/>
    <property type="evidence" value="ECO:0007669"/>
    <property type="project" value="UniProtKB-KW"/>
</dbReference>
<keyword evidence="2" id="KW-0067">ATP-binding</keyword>
<protein>
    <recommendedName>
        <fullName evidence="7">Molecular chaperone</fullName>
    </recommendedName>
</protein>
<feature type="compositionally biased region" description="Low complexity" evidence="4">
    <location>
        <begin position="364"/>
        <end position="378"/>
    </location>
</feature>
<proteinExistence type="predicted"/>
<keyword evidence="6" id="KW-1185">Reference proteome</keyword>
<dbReference type="InterPro" id="IPR043129">
    <property type="entry name" value="ATPase_NBD"/>
</dbReference>
<evidence type="ECO:0000313" key="6">
    <source>
        <dbReference type="Proteomes" id="UP000465360"/>
    </source>
</evidence>
<gene>
    <name evidence="5" type="ORF">MBOU_33870</name>
</gene>
<dbReference type="Proteomes" id="UP000465360">
    <property type="component" value="Unassembled WGS sequence"/>
</dbReference>
<dbReference type="SUPFAM" id="SSF53067">
    <property type="entry name" value="Actin-like ATPase domain"/>
    <property type="match status" value="1"/>
</dbReference>
<accession>A0A7I9YRU2</accession>
<evidence type="ECO:0000256" key="2">
    <source>
        <dbReference type="ARBA" id="ARBA00022840"/>
    </source>
</evidence>
<organism evidence="5 6">
    <name type="scientific">Mycobacterium bourgelatii</name>
    <dbReference type="NCBI Taxonomy" id="1273442"/>
    <lineage>
        <taxon>Bacteria</taxon>
        <taxon>Bacillati</taxon>
        <taxon>Actinomycetota</taxon>
        <taxon>Actinomycetes</taxon>
        <taxon>Mycobacteriales</taxon>
        <taxon>Mycobacteriaceae</taxon>
        <taxon>Mycobacterium</taxon>
    </lineage>
</organism>
<evidence type="ECO:0000256" key="3">
    <source>
        <dbReference type="ARBA" id="ARBA00023186"/>
    </source>
</evidence>
<comment type="caution">
    <text evidence="5">The sequence shown here is derived from an EMBL/GenBank/DDBJ whole genome shotgun (WGS) entry which is preliminary data.</text>
</comment>
<evidence type="ECO:0000256" key="4">
    <source>
        <dbReference type="SAM" id="MobiDB-lite"/>
    </source>
</evidence>
<dbReference type="Gene3D" id="3.30.420.40">
    <property type="match status" value="2"/>
</dbReference>
<name>A0A7I9YRU2_MYCBU</name>
<evidence type="ECO:0000256" key="1">
    <source>
        <dbReference type="ARBA" id="ARBA00022741"/>
    </source>
</evidence>
<dbReference type="PANTHER" id="PTHR42749:SF1">
    <property type="entry name" value="CELL SHAPE-DETERMINING PROTEIN MREB"/>
    <property type="match status" value="1"/>
</dbReference>
<keyword evidence="3" id="KW-0143">Chaperone</keyword>
<dbReference type="PANTHER" id="PTHR42749">
    <property type="entry name" value="CELL SHAPE-DETERMINING PROTEIN MREB"/>
    <property type="match status" value="1"/>
</dbReference>
<reference evidence="5 6" key="1">
    <citation type="journal article" date="2019" name="Emerg. Microbes Infect.">
        <title>Comprehensive subspecies identification of 175 nontuberculous mycobacteria species based on 7547 genomic profiles.</title>
        <authorList>
            <person name="Matsumoto Y."/>
            <person name="Kinjo T."/>
            <person name="Motooka D."/>
            <person name="Nabeya D."/>
            <person name="Jung N."/>
            <person name="Uechi K."/>
            <person name="Horii T."/>
            <person name="Iida T."/>
            <person name="Fujita J."/>
            <person name="Nakamura S."/>
        </authorList>
    </citation>
    <scope>NUCLEOTIDE SEQUENCE [LARGE SCALE GENOMIC DNA]</scope>
    <source>
        <strain evidence="5 6">JCM 30725</strain>
    </source>
</reference>
<dbReference type="Gene3D" id="3.90.640.10">
    <property type="entry name" value="Actin, Chain A, domain 4"/>
    <property type="match status" value="1"/>
</dbReference>
<sequence length="422" mass="43897">MGQMAERPRPALGLSIGATNLAVVTPDHAITRKPVLTLYRQRPPEVGIPSENPRLDEPGLVLTDFVDRVGEPAGIVAADGSTHRSEALVADGLRALAYTATGGRPMPDHITVSYPAHWGSAAVDALGRALSRVSEWSNRTNPLVLIPDAAAVLFAVRTQPGIAASGTIAVCDFGGSGTSLTLIDAASEYRPVAPTVRHHGFSGDMIDQLLLTYVMSELPSTGGLDPDSISAIGSLARLRGQCRIAKERLSATTFTSLADGLPHGEIRLSRDDFEETIREPLDGFVRVLEQTLSRSGIPGLAGIIAVGGGANIPAVTTTLSGHFGVPIISTPRPQLVAAIGGALRGAHGPADDGRAVPLPPAPAAPTETETETAPLAQEPADEPSEADSNAAPEPRSRTMRWYRRRPQTGSGQIGPNPGGAAS</sequence>
<keyword evidence="1" id="KW-0547">Nucleotide-binding</keyword>
<evidence type="ECO:0000313" key="5">
    <source>
        <dbReference type="EMBL" id="GFG91345.1"/>
    </source>
</evidence>
<dbReference type="EMBL" id="BLKZ01000001">
    <property type="protein sequence ID" value="GFG91345.1"/>
    <property type="molecule type" value="Genomic_DNA"/>
</dbReference>
<feature type="region of interest" description="Disordered" evidence="4">
    <location>
        <begin position="345"/>
        <end position="422"/>
    </location>
</feature>
<dbReference type="InterPro" id="IPR013126">
    <property type="entry name" value="Hsp_70_fam"/>
</dbReference>
<dbReference type="AlphaFoldDB" id="A0A7I9YRU2"/>
<evidence type="ECO:0008006" key="7">
    <source>
        <dbReference type="Google" id="ProtNLM"/>
    </source>
</evidence>
<feature type="compositionally biased region" description="Basic residues" evidence="4">
    <location>
        <begin position="397"/>
        <end position="406"/>
    </location>
</feature>
<dbReference type="GO" id="GO:0140662">
    <property type="term" value="F:ATP-dependent protein folding chaperone"/>
    <property type="evidence" value="ECO:0007669"/>
    <property type="project" value="InterPro"/>
</dbReference>